<dbReference type="HOGENOM" id="CLU_1662553_0_0_1"/>
<evidence type="ECO:0000313" key="4">
    <source>
        <dbReference type="Proteomes" id="UP000000305"/>
    </source>
</evidence>
<dbReference type="EMBL" id="GL732532">
    <property type="protein sequence ID" value="EFX85332.1"/>
    <property type="molecule type" value="Genomic_DNA"/>
</dbReference>
<protein>
    <submittedName>
        <fullName evidence="3">Uncharacterized protein</fullName>
    </submittedName>
</protein>
<feature type="region of interest" description="Disordered" evidence="1">
    <location>
        <begin position="1"/>
        <end position="20"/>
    </location>
</feature>
<feature type="transmembrane region" description="Helical" evidence="2">
    <location>
        <begin position="28"/>
        <end position="49"/>
    </location>
</feature>
<evidence type="ECO:0000256" key="2">
    <source>
        <dbReference type="SAM" id="Phobius"/>
    </source>
</evidence>
<accession>E9G4N8</accession>
<keyword evidence="4" id="KW-1185">Reference proteome</keyword>
<dbReference type="Proteomes" id="UP000000305">
    <property type="component" value="Unassembled WGS sequence"/>
</dbReference>
<keyword evidence="2" id="KW-0812">Transmembrane</keyword>
<reference evidence="3 4" key="1">
    <citation type="journal article" date="2011" name="Science">
        <title>The ecoresponsive genome of Daphnia pulex.</title>
        <authorList>
            <person name="Colbourne J.K."/>
            <person name="Pfrender M.E."/>
            <person name="Gilbert D."/>
            <person name="Thomas W.K."/>
            <person name="Tucker A."/>
            <person name="Oakley T.H."/>
            <person name="Tokishita S."/>
            <person name="Aerts A."/>
            <person name="Arnold G.J."/>
            <person name="Basu M.K."/>
            <person name="Bauer D.J."/>
            <person name="Caceres C.E."/>
            <person name="Carmel L."/>
            <person name="Casola C."/>
            <person name="Choi J.H."/>
            <person name="Detter J.C."/>
            <person name="Dong Q."/>
            <person name="Dusheyko S."/>
            <person name="Eads B.D."/>
            <person name="Frohlich T."/>
            <person name="Geiler-Samerotte K.A."/>
            <person name="Gerlach D."/>
            <person name="Hatcher P."/>
            <person name="Jogdeo S."/>
            <person name="Krijgsveld J."/>
            <person name="Kriventseva E.V."/>
            <person name="Kultz D."/>
            <person name="Laforsch C."/>
            <person name="Lindquist E."/>
            <person name="Lopez J."/>
            <person name="Manak J.R."/>
            <person name="Muller J."/>
            <person name="Pangilinan J."/>
            <person name="Patwardhan R.P."/>
            <person name="Pitluck S."/>
            <person name="Pritham E.J."/>
            <person name="Rechtsteiner A."/>
            <person name="Rho M."/>
            <person name="Rogozin I.B."/>
            <person name="Sakarya O."/>
            <person name="Salamov A."/>
            <person name="Schaack S."/>
            <person name="Shapiro H."/>
            <person name="Shiga Y."/>
            <person name="Skalitzky C."/>
            <person name="Smith Z."/>
            <person name="Souvorov A."/>
            <person name="Sung W."/>
            <person name="Tang Z."/>
            <person name="Tsuchiya D."/>
            <person name="Tu H."/>
            <person name="Vos H."/>
            <person name="Wang M."/>
            <person name="Wolf Y.I."/>
            <person name="Yamagata H."/>
            <person name="Yamada T."/>
            <person name="Ye Y."/>
            <person name="Shaw J.R."/>
            <person name="Andrews J."/>
            <person name="Crease T.J."/>
            <person name="Tang H."/>
            <person name="Lucas S.M."/>
            <person name="Robertson H.M."/>
            <person name="Bork P."/>
            <person name="Koonin E.V."/>
            <person name="Zdobnov E.M."/>
            <person name="Grigoriev I.V."/>
            <person name="Lynch M."/>
            <person name="Boore J.L."/>
        </authorList>
    </citation>
    <scope>NUCLEOTIDE SEQUENCE [LARGE SCALE GENOMIC DNA]</scope>
</reference>
<dbReference type="AlphaFoldDB" id="E9G4N8"/>
<proteinExistence type="predicted"/>
<keyword evidence="2" id="KW-0472">Membrane</keyword>
<organism evidence="3 4">
    <name type="scientific">Daphnia pulex</name>
    <name type="common">Water flea</name>
    <dbReference type="NCBI Taxonomy" id="6669"/>
    <lineage>
        <taxon>Eukaryota</taxon>
        <taxon>Metazoa</taxon>
        <taxon>Ecdysozoa</taxon>
        <taxon>Arthropoda</taxon>
        <taxon>Crustacea</taxon>
        <taxon>Branchiopoda</taxon>
        <taxon>Diplostraca</taxon>
        <taxon>Cladocera</taxon>
        <taxon>Anomopoda</taxon>
        <taxon>Daphniidae</taxon>
        <taxon>Daphnia</taxon>
    </lineage>
</organism>
<feature type="compositionally biased region" description="Low complexity" evidence="1">
    <location>
        <begin position="10"/>
        <end position="20"/>
    </location>
</feature>
<dbReference type="InParanoid" id="E9G4N8"/>
<dbReference type="OrthoDB" id="6366053at2759"/>
<feature type="region of interest" description="Disordered" evidence="1">
    <location>
        <begin position="137"/>
        <end position="159"/>
    </location>
</feature>
<name>E9G4N8_DAPPU</name>
<dbReference type="KEGG" id="dpx:DAPPUDRAFT_300414"/>
<gene>
    <name evidence="3" type="ORF">DAPPUDRAFT_300414</name>
</gene>
<evidence type="ECO:0000256" key="1">
    <source>
        <dbReference type="SAM" id="MobiDB-lite"/>
    </source>
</evidence>
<keyword evidence="2" id="KW-1133">Transmembrane helix</keyword>
<sequence length="159" mass="16942">MTIVSGKPVKPTATELTPTTTTNRKPKYLVAVFSVLVVCIVAVLVVTVASQARNSTRQQQMDEDPYNNNVVLSSTELRHPRYIGRPVTAPADNSTAESIIMKNVKALVMRVVVGPAAETLGNSSDGTSDAARQILYSEIGSADKEPDSRGASGVISRNN</sequence>
<evidence type="ECO:0000313" key="3">
    <source>
        <dbReference type="EMBL" id="EFX85332.1"/>
    </source>
</evidence>